<evidence type="ECO:0000256" key="2">
    <source>
        <dbReference type="ARBA" id="ARBA00023172"/>
    </source>
</evidence>
<reference evidence="4 5" key="1">
    <citation type="submission" date="2016-03" db="EMBL/GenBank/DDBJ databases">
        <authorList>
            <consortium name="Pathogen Informatics"/>
        </authorList>
    </citation>
    <scope>NUCLEOTIDE SEQUENCE [LARGE SCALE GENOMIC DNA]</scope>
    <source>
        <strain evidence="5">e1527</strain>
    </source>
</reference>
<name>A0A822X0N2_9ENTR</name>
<gene>
    <name evidence="4" type="ORF">SAMEA2273372_03216</name>
</gene>
<dbReference type="InterPro" id="IPR050090">
    <property type="entry name" value="Tyrosine_recombinase_XerCD"/>
</dbReference>
<dbReference type="EMBL" id="FJZI01000007">
    <property type="protein sequence ID" value="CZX80521.1"/>
    <property type="molecule type" value="Genomic_DNA"/>
</dbReference>
<organism evidence="4 5">
    <name type="scientific">Enterobacter bugandensis</name>
    <dbReference type="NCBI Taxonomy" id="881260"/>
    <lineage>
        <taxon>Bacteria</taxon>
        <taxon>Pseudomonadati</taxon>
        <taxon>Pseudomonadota</taxon>
        <taxon>Gammaproteobacteria</taxon>
        <taxon>Enterobacterales</taxon>
        <taxon>Enterobacteriaceae</taxon>
        <taxon>Enterobacter</taxon>
    </lineage>
</organism>
<evidence type="ECO:0000256" key="1">
    <source>
        <dbReference type="ARBA" id="ARBA00022908"/>
    </source>
</evidence>
<dbReference type="InterPro" id="IPR002104">
    <property type="entry name" value="Integrase_catalytic"/>
</dbReference>
<dbReference type="PROSITE" id="PS51898">
    <property type="entry name" value="TYR_RECOMBINASE"/>
    <property type="match status" value="1"/>
</dbReference>
<sequence length="468" mass="53321">MMKKLSQHDIDAFVAAQHAEIYGYVENIPSDARQRKIRGDETPPLSPDVGQVFAAFFQEFYEDQLLNGEASPTESFFLESLALRFDITGMESAIAAAASKYDILLHQSQKANAAFLSKDFSTYSRILNDLKQKTPLPVAVSPVEEPAPVMTLQEAWDGFLVFKSDWNPKIRKGNEKYFTVIREVLGADTPVNQITRRDIKNLLEVVEGLPLQNKKPYNKMTVRECLDLDDIPEDDLVAPKTVKDYLKLCQGLFSTYLTSEMDILASSPTLNVRYEAHSKSYGDYSKTEMRRLVAHFKTLSGWKKWIPLLLAYTGARRAEIAKLKRSDVRLDDDSQRYYIMIDDTKTEAGTRQVPLSLNLLELGFLDYVEGFSAGDSLFPDLTNFNQITHFFHDIREALEIPYLNDYGARRIVHSLRHTFITEARKTNELTPVQKVVGHEHSGEGQTQRYTHKFTVTNLLPIVDGICWD</sequence>
<dbReference type="AlphaFoldDB" id="A0A822X0N2"/>
<keyword evidence="1" id="KW-0229">DNA integration</keyword>
<dbReference type="Pfam" id="PF00589">
    <property type="entry name" value="Phage_integrase"/>
    <property type="match status" value="1"/>
</dbReference>
<evidence type="ECO:0000313" key="5">
    <source>
        <dbReference type="Proteomes" id="UP000076063"/>
    </source>
</evidence>
<protein>
    <submittedName>
        <fullName evidence="4">Site-specific recombinase XerD</fullName>
    </submittedName>
</protein>
<dbReference type="Gene3D" id="1.10.443.10">
    <property type="entry name" value="Intergrase catalytic core"/>
    <property type="match status" value="1"/>
</dbReference>
<dbReference type="RefSeq" id="WP_237764634.1">
    <property type="nucleotide sequence ID" value="NZ_FJZI01000007.1"/>
</dbReference>
<feature type="domain" description="Tyr recombinase" evidence="3">
    <location>
        <begin position="279"/>
        <end position="463"/>
    </location>
</feature>
<dbReference type="GO" id="GO:0015074">
    <property type="term" value="P:DNA integration"/>
    <property type="evidence" value="ECO:0007669"/>
    <property type="project" value="UniProtKB-KW"/>
</dbReference>
<dbReference type="Proteomes" id="UP000076063">
    <property type="component" value="Unassembled WGS sequence"/>
</dbReference>
<dbReference type="InterPro" id="IPR013762">
    <property type="entry name" value="Integrase-like_cat_sf"/>
</dbReference>
<accession>A0A822X0N2</accession>
<dbReference type="PANTHER" id="PTHR30349:SF64">
    <property type="entry name" value="PROPHAGE INTEGRASE INTD-RELATED"/>
    <property type="match status" value="1"/>
</dbReference>
<dbReference type="GO" id="GO:0003677">
    <property type="term" value="F:DNA binding"/>
    <property type="evidence" value="ECO:0007669"/>
    <property type="project" value="InterPro"/>
</dbReference>
<proteinExistence type="predicted"/>
<comment type="caution">
    <text evidence="4">The sequence shown here is derived from an EMBL/GenBank/DDBJ whole genome shotgun (WGS) entry which is preliminary data.</text>
</comment>
<dbReference type="SUPFAM" id="SSF56349">
    <property type="entry name" value="DNA breaking-rejoining enzymes"/>
    <property type="match status" value="1"/>
</dbReference>
<keyword evidence="2" id="KW-0233">DNA recombination</keyword>
<evidence type="ECO:0000259" key="3">
    <source>
        <dbReference type="PROSITE" id="PS51898"/>
    </source>
</evidence>
<dbReference type="PANTHER" id="PTHR30349">
    <property type="entry name" value="PHAGE INTEGRASE-RELATED"/>
    <property type="match status" value="1"/>
</dbReference>
<dbReference type="InterPro" id="IPR011010">
    <property type="entry name" value="DNA_brk_join_enz"/>
</dbReference>
<dbReference type="GO" id="GO:0006310">
    <property type="term" value="P:DNA recombination"/>
    <property type="evidence" value="ECO:0007669"/>
    <property type="project" value="UniProtKB-KW"/>
</dbReference>
<evidence type="ECO:0000313" key="4">
    <source>
        <dbReference type="EMBL" id="CZX80521.1"/>
    </source>
</evidence>